<feature type="domain" description="TonB-dependent receptor plug" evidence="9">
    <location>
        <begin position="105"/>
        <end position="221"/>
    </location>
</feature>
<dbReference type="SUPFAM" id="SSF56935">
    <property type="entry name" value="Porins"/>
    <property type="match status" value="1"/>
</dbReference>
<dbReference type="NCBIfam" id="TIGR04057">
    <property type="entry name" value="SusC_RagA_signa"/>
    <property type="match status" value="1"/>
</dbReference>
<evidence type="ECO:0000256" key="7">
    <source>
        <dbReference type="ARBA" id="ARBA00023237"/>
    </source>
</evidence>
<comment type="similarity">
    <text evidence="8">Belongs to the TonB-dependent receptor family.</text>
</comment>
<evidence type="ECO:0000256" key="4">
    <source>
        <dbReference type="ARBA" id="ARBA00022692"/>
    </source>
</evidence>
<dbReference type="Gene3D" id="2.40.170.20">
    <property type="entry name" value="TonB-dependent receptor, beta-barrel domain"/>
    <property type="match status" value="1"/>
</dbReference>
<organism evidence="10 11">
    <name type="scientific">Carboxylicivirga sediminis</name>
    <dbReference type="NCBI Taxonomy" id="2006564"/>
    <lineage>
        <taxon>Bacteria</taxon>
        <taxon>Pseudomonadati</taxon>
        <taxon>Bacteroidota</taxon>
        <taxon>Bacteroidia</taxon>
        <taxon>Marinilabiliales</taxon>
        <taxon>Marinilabiliaceae</taxon>
        <taxon>Carboxylicivirga</taxon>
    </lineage>
</organism>
<dbReference type="InterPro" id="IPR012910">
    <property type="entry name" value="Plug_dom"/>
</dbReference>
<dbReference type="GO" id="GO:0044718">
    <property type="term" value="P:siderophore transmembrane transport"/>
    <property type="evidence" value="ECO:0007669"/>
    <property type="project" value="TreeGrafter"/>
</dbReference>
<keyword evidence="7 8" id="KW-0998">Cell outer membrane</keyword>
<comment type="caution">
    <text evidence="10">The sequence shown here is derived from an EMBL/GenBank/DDBJ whole genome shotgun (WGS) entry which is preliminary data.</text>
</comment>
<evidence type="ECO:0000256" key="8">
    <source>
        <dbReference type="PROSITE-ProRule" id="PRU01360"/>
    </source>
</evidence>
<evidence type="ECO:0000256" key="5">
    <source>
        <dbReference type="ARBA" id="ARBA00022729"/>
    </source>
</evidence>
<dbReference type="Gene3D" id="2.60.40.1120">
    <property type="entry name" value="Carboxypeptidase-like, regulatory domain"/>
    <property type="match status" value="1"/>
</dbReference>
<dbReference type="GO" id="GO:0015344">
    <property type="term" value="F:siderophore uptake transmembrane transporter activity"/>
    <property type="evidence" value="ECO:0007669"/>
    <property type="project" value="TreeGrafter"/>
</dbReference>
<evidence type="ECO:0000256" key="2">
    <source>
        <dbReference type="ARBA" id="ARBA00022448"/>
    </source>
</evidence>
<dbReference type="InterPro" id="IPR023997">
    <property type="entry name" value="TonB-dep_OMP_SusC/RagA_CS"/>
</dbReference>
<evidence type="ECO:0000313" key="10">
    <source>
        <dbReference type="EMBL" id="MBR8537205.1"/>
    </source>
</evidence>
<evidence type="ECO:0000256" key="1">
    <source>
        <dbReference type="ARBA" id="ARBA00004571"/>
    </source>
</evidence>
<dbReference type="InterPro" id="IPR039426">
    <property type="entry name" value="TonB-dep_rcpt-like"/>
</dbReference>
<sequence>MVGLQVIAQTTNVTGTVTDATDGSPIPGVSVFVKGTTIGTVTTPDGTYRLAVPNDASAIVFSFVGMTTQEVAYTGQTTINAIMKSDAVDVDEVIVVAYGTQRREANTGSVAVIKTDQIKDVPVESVDKAIAGKIAGVQINSTTGQPGAATDIRIRGNGSINAGKEPLIVIDGVPVSSGNFSYFTSTGNILSTINPKDIESMTVLKDASAASLYGSRASNGVILITTKSGKKGQNRFSVTANFGVSKVTNDHDYRVMTADEIYTYKRDAIINSGKDPNTVEGGFFAAETLPSDIETYNWEESAFRTASMQDINFTANGGNEDTRYFISGGYFNQEGIMTATSLERYSFRSNIDKDFNEKFSIGLKTQGSYVYQKDRPNESMYYVNPFWASQNLMPWDLPYVDADGNPTSRNTGVYNFDLPSNNNSNHLAAAEYDDQWSKQYRFIGALSLKYEPIKDLVFRTTNSMDMLFEEGRRFWSPYSGPPGEELGTLQVSNGRMQRLNSSNIVSYSKIFAEKHRASAMAGYEAMHYKYQNHYASGEQVGAVIPYLSNATGENSTVDYAYSEYTLLSYLGTLEYSYDDRYFVKGSFRKDGNSKFGADTRWGTFWSVGASWNLHNEAFINDVPWINMLKLRGSYGVAGNDAIGIYDQYGTYASGEYNGKTILGPENLTNPNLGWEMSATTNIGLDFAFFNKVDGTIEVYNKKTTDMLLDVPISRTAGFASLRQNIGEMTNKGIEVSLNYRAVSMRDLKVDVFGTLAHNNTTIDDLGGEEEIGDGWWRRHRVGGDFSNYYVYDWAGVNPSNGLGMWYTEDGSMTYDYGSARRVYKGKVEPDIEGGFGFNVSYKGFYLNTQFRYMLGQSVYVMESRYTNSDGYNWSSNQSANLLDYWKKPGDVTGTPKPLMNNSTGSNEWGTSRFLYKGDFVRLQNLTFGYNLPKIVLDKIGVSAAKLYVSGNNLYSWHDVPYYDPERSSTGGGYIIYPQTRNFTFGLEVGF</sequence>
<dbReference type="InterPro" id="IPR008969">
    <property type="entry name" value="CarboxyPept-like_regulatory"/>
</dbReference>
<proteinExistence type="inferred from homology"/>
<dbReference type="RefSeq" id="WP_212192230.1">
    <property type="nucleotide sequence ID" value="NZ_JAGTAR010000028.1"/>
</dbReference>
<gene>
    <name evidence="10" type="ORF">KDU71_16665</name>
</gene>
<keyword evidence="4 8" id="KW-0812">Transmembrane</keyword>
<name>A0A941F7V4_9BACT</name>
<dbReference type="NCBIfam" id="TIGR04056">
    <property type="entry name" value="OMP_RagA_SusC"/>
    <property type="match status" value="1"/>
</dbReference>
<evidence type="ECO:0000256" key="3">
    <source>
        <dbReference type="ARBA" id="ARBA00022452"/>
    </source>
</evidence>
<keyword evidence="10" id="KW-0675">Receptor</keyword>
<dbReference type="PANTHER" id="PTHR30069">
    <property type="entry name" value="TONB-DEPENDENT OUTER MEMBRANE RECEPTOR"/>
    <property type="match status" value="1"/>
</dbReference>
<reference evidence="10" key="2">
    <citation type="submission" date="2021-04" db="EMBL/GenBank/DDBJ databases">
        <authorList>
            <person name="Zhang T."/>
            <person name="Zhang Y."/>
            <person name="Lu D."/>
            <person name="Zuo D."/>
            <person name="Du Z."/>
        </authorList>
    </citation>
    <scope>NUCLEOTIDE SEQUENCE</scope>
    <source>
        <strain evidence="10">JR1</strain>
    </source>
</reference>
<dbReference type="Pfam" id="PF07715">
    <property type="entry name" value="Plug"/>
    <property type="match status" value="1"/>
</dbReference>
<dbReference type="InterPro" id="IPR036942">
    <property type="entry name" value="Beta-barrel_TonB_sf"/>
</dbReference>
<accession>A0A941F7V4</accession>
<dbReference type="FunFam" id="2.170.130.10:FF:000008">
    <property type="entry name" value="SusC/RagA family TonB-linked outer membrane protein"/>
    <property type="match status" value="1"/>
</dbReference>
<keyword evidence="2 8" id="KW-0813">Transport</keyword>
<dbReference type="Pfam" id="PF13715">
    <property type="entry name" value="CarbopepD_reg_2"/>
    <property type="match status" value="1"/>
</dbReference>
<evidence type="ECO:0000259" key="9">
    <source>
        <dbReference type="Pfam" id="PF07715"/>
    </source>
</evidence>
<reference evidence="10" key="1">
    <citation type="journal article" date="2018" name="Int. J. Syst. Evol. Microbiol.">
        <title>Carboxylicivirga sediminis sp. nov., isolated from coastal sediment.</title>
        <authorList>
            <person name="Wang F.Q."/>
            <person name="Ren L.H."/>
            <person name="Zou R.J."/>
            <person name="Sun Y.Z."/>
            <person name="Liu X.J."/>
            <person name="Jiang F."/>
            <person name="Liu L.J."/>
        </authorList>
    </citation>
    <scope>NUCLEOTIDE SEQUENCE</scope>
    <source>
        <strain evidence="10">JR1</strain>
    </source>
</reference>
<dbReference type="GO" id="GO:0009279">
    <property type="term" value="C:cell outer membrane"/>
    <property type="evidence" value="ECO:0007669"/>
    <property type="project" value="UniProtKB-SubCell"/>
</dbReference>
<dbReference type="InterPro" id="IPR023996">
    <property type="entry name" value="TonB-dep_OMP_SusC/RagA"/>
</dbReference>
<dbReference type="AlphaFoldDB" id="A0A941F7V4"/>
<dbReference type="Gene3D" id="2.170.130.10">
    <property type="entry name" value="TonB-dependent receptor, plug domain"/>
    <property type="match status" value="1"/>
</dbReference>
<evidence type="ECO:0000256" key="6">
    <source>
        <dbReference type="ARBA" id="ARBA00023136"/>
    </source>
</evidence>
<keyword evidence="5" id="KW-0732">Signal</keyword>
<protein>
    <submittedName>
        <fullName evidence="10">TonB-dependent receptor</fullName>
    </submittedName>
</protein>
<keyword evidence="11" id="KW-1185">Reference proteome</keyword>
<keyword evidence="6 8" id="KW-0472">Membrane</keyword>
<dbReference type="InterPro" id="IPR037066">
    <property type="entry name" value="Plug_dom_sf"/>
</dbReference>
<dbReference type="Proteomes" id="UP000679220">
    <property type="component" value="Unassembled WGS sequence"/>
</dbReference>
<keyword evidence="3 8" id="KW-1134">Transmembrane beta strand</keyword>
<dbReference type="PANTHER" id="PTHR30069:SF29">
    <property type="entry name" value="HEMOGLOBIN AND HEMOGLOBIN-HAPTOGLOBIN-BINDING PROTEIN 1-RELATED"/>
    <property type="match status" value="1"/>
</dbReference>
<evidence type="ECO:0000313" key="11">
    <source>
        <dbReference type="Proteomes" id="UP000679220"/>
    </source>
</evidence>
<comment type="subcellular location">
    <subcellularLocation>
        <location evidence="1 8">Cell outer membrane</location>
        <topology evidence="1 8">Multi-pass membrane protein</topology>
    </subcellularLocation>
</comment>
<dbReference type="EMBL" id="JAGTAR010000028">
    <property type="protein sequence ID" value="MBR8537205.1"/>
    <property type="molecule type" value="Genomic_DNA"/>
</dbReference>
<dbReference type="PROSITE" id="PS52016">
    <property type="entry name" value="TONB_DEPENDENT_REC_3"/>
    <property type="match status" value="1"/>
</dbReference>
<dbReference type="SUPFAM" id="SSF49464">
    <property type="entry name" value="Carboxypeptidase regulatory domain-like"/>
    <property type="match status" value="1"/>
</dbReference>